<sequence length="47" mass="5263">MVCNVSVETLKIVEEHCPEGLQRAQGPSEVMSIPVLLEVHRFNITKT</sequence>
<evidence type="ECO:0000313" key="1">
    <source>
        <dbReference type="EMBL" id="CAG8620948.1"/>
    </source>
</evidence>
<dbReference type="EMBL" id="CAJVQC010010816">
    <property type="protein sequence ID" value="CAG8620948.1"/>
    <property type="molecule type" value="Genomic_DNA"/>
</dbReference>
<keyword evidence="2" id="KW-1185">Reference proteome</keyword>
<reference evidence="1" key="1">
    <citation type="submission" date="2021-06" db="EMBL/GenBank/DDBJ databases">
        <authorList>
            <person name="Kallberg Y."/>
            <person name="Tangrot J."/>
            <person name="Rosling A."/>
        </authorList>
    </citation>
    <scope>NUCLEOTIDE SEQUENCE</scope>
    <source>
        <strain evidence="1">MA461A</strain>
    </source>
</reference>
<proteinExistence type="predicted"/>
<protein>
    <submittedName>
        <fullName evidence="1">2377_t:CDS:1</fullName>
    </submittedName>
</protein>
<accession>A0ACA9MXP1</accession>
<gene>
    <name evidence="1" type="ORF">RPERSI_LOCUS6713</name>
</gene>
<feature type="non-terminal residue" evidence="1">
    <location>
        <position position="47"/>
    </location>
</feature>
<name>A0ACA9MXP1_9GLOM</name>
<dbReference type="Proteomes" id="UP000789920">
    <property type="component" value="Unassembled WGS sequence"/>
</dbReference>
<organism evidence="1 2">
    <name type="scientific">Racocetra persica</name>
    <dbReference type="NCBI Taxonomy" id="160502"/>
    <lineage>
        <taxon>Eukaryota</taxon>
        <taxon>Fungi</taxon>
        <taxon>Fungi incertae sedis</taxon>
        <taxon>Mucoromycota</taxon>
        <taxon>Glomeromycotina</taxon>
        <taxon>Glomeromycetes</taxon>
        <taxon>Diversisporales</taxon>
        <taxon>Gigasporaceae</taxon>
        <taxon>Racocetra</taxon>
    </lineage>
</organism>
<comment type="caution">
    <text evidence="1">The sequence shown here is derived from an EMBL/GenBank/DDBJ whole genome shotgun (WGS) entry which is preliminary data.</text>
</comment>
<evidence type="ECO:0000313" key="2">
    <source>
        <dbReference type="Proteomes" id="UP000789920"/>
    </source>
</evidence>